<reference evidence="6 7" key="1">
    <citation type="submission" date="2018-01" db="EMBL/GenBank/DDBJ databases">
        <title>Draft Genome Sequence of Komagataeibacter maltaceti LMG 1529, a Vinegar Producing Acetic Acid Bacterium Isolated from Malt Vinegar Brewery Acetifiers.</title>
        <authorList>
            <person name="Zhang Q."/>
            <person name="Hollensteiner J."/>
            <person name="Poehlein A."/>
            <person name="Daniel R."/>
        </authorList>
    </citation>
    <scope>NUCLEOTIDE SEQUENCE [LARGE SCALE GENOMIC DNA]</scope>
    <source>
        <strain evidence="6 7">LMG 1529</strain>
    </source>
</reference>
<dbReference type="Pfam" id="PF13087">
    <property type="entry name" value="AAA_12"/>
    <property type="match status" value="1"/>
</dbReference>
<dbReference type="InterPro" id="IPR027417">
    <property type="entry name" value="P-loop_NTPase"/>
</dbReference>
<evidence type="ECO:0000256" key="1">
    <source>
        <dbReference type="ARBA" id="ARBA00022741"/>
    </source>
</evidence>
<protein>
    <recommendedName>
        <fullName evidence="5">Helicase C-terminal domain-containing protein</fullName>
    </recommendedName>
</protein>
<dbReference type="SUPFAM" id="SSF52540">
    <property type="entry name" value="P-loop containing nucleoside triphosphate hydrolases"/>
    <property type="match status" value="2"/>
</dbReference>
<proteinExistence type="predicted"/>
<dbReference type="GO" id="GO:0003676">
    <property type="term" value="F:nucleic acid binding"/>
    <property type="evidence" value="ECO:0007669"/>
    <property type="project" value="InterPro"/>
</dbReference>
<dbReference type="InterPro" id="IPR041679">
    <property type="entry name" value="DNA2/NAM7-like_C"/>
</dbReference>
<dbReference type="EMBL" id="POTC01000014">
    <property type="protein sequence ID" value="POF62922.1"/>
    <property type="molecule type" value="Genomic_DNA"/>
</dbReference>
<keyword evidence="4" id="KW-0067">ATP-binding</keyword>
<dbReference type="Proteomes" id="UP000237344">
    <property type="component" value="Unassembled WGS sequence"/>
</dbReference>
<dbReference type="GO" id="GO:0005524">
    <property type="term" value="F:ATP binding"/>
    <property type="evidence" value="ECO:0007669"/>
    <property type="project" value="UniProtKB-KW"/>
</dbReference>
<keyword evidence="1" id="KW-0547">Nucleotide-binding</keyword>
<keyword evidence="3" id="KW-0347">Helicase</keyword>
<dbReference type="Pfam" id="PF00270">
    <property type="entry name" value="DEAD"/>
    <property type="match status" value="1"/>
</dbReference>
<dbReference type="CDD" id="cd18808">
    <property type="entry name" value="SF1_C_Upf1"/>
    <property type="match status" value="1"/>
</dbReference>
<keyword evidence="2" id="KW-0378">Hydrolase</keyword>
<dbReference type="Gene3D" id="3.40.50.300">
    <property type="entry name" value="P-loop containing nucleotide triphosphate hydrolases"/>
    <property type="match status" value="4"/>
</dbReference>
<evidence type="ECO:0000256" key="2">
    <source>
        <dbReference type="ARBA" id="ARBA00022801"/>
    </source>
</evidence>
<sequence length="2122" mass="234549">MSTARDILKFLRFPQEFADSVQDPEIWRAALDEFARPSIAAHHDRDLRPAQEDAWRRLADNRVGLVLGPPGTGKTHLLAWMITAYAASRRKAGLPARIFVTAFTRNAVGNVLKNVAKIRKVHDRRAPAPLFYGTPPDDGVAEGVVAVPRDEDTRIIEAIGSNDTVIGGTIWSLYRLINRPDRLPRAMNPNGPTAELFDLICIDEASQMVLSHGLMALAGMAPACRVVVCGDDRQLPPVRMMKSTLVDQHEVGGSLYAFLKSARTVECALKETFRLNEPLTRFPERNFYPGQYVSAVPSARLALRPDWTRGLDRIARLALDPDSPIVVLVHDGPPAAVSNPFEGMLAARLATALAERIDAGAGVPVTPALFWSRLAAIISPHRAHNATIRSLLPPTWKRDAFVETVDRIQGSERDAIILSYCVSDPEFALAEADFIFSPERLNVAITRARTKLVVIVSSRLLETVPPEQEVMDNADRLRNFVLGCDPVDEIEAMGMSGRRIALQVRACRFPNAPPIESEDRSMVKITPPQQELTEEQAAILRVIRRLAAQDRYGSTPLYRVGRELAMSSEPFAQARMLHLMGWICLDRITPRSEKGTPFWVARPFAHARQVYDVDPASVRARIATVIQDERTHKYCYYEQLRRRFAWMSEDGTDMLLPVIEQLKAEGLIRIHETPTGFAVEMADDQAPVDIAPEAVAEPELQAGDFELLNKIEDLDAGRINFGVYDAWTPPAAFAGADGVVDESVAAALDRLERNSHIVRGDDGHVRSRMGEIARELRHVKQRFRSDDAGSRPYLVRNVKVELQDRKRPLRDRPLVDVFGALAGGVPDAQRMALEGLRAALVAMWGENAMLARFQEEGLHALLAAWRGDGPASHVIAADTGSGKTEAAVLPIIAAALADHLQGIRGTRAILAYPRVRLAANQAQRLATYLAALAQVPGMPVLTLGLQVGDVPNSFGGMHLRHQDTWHDPDMPVGTYRFPFFGCPSCGHALHLHAQAGHGGADALVCPEGDWRFDGWIGSKQGLGQHPPTLFLPTTDSLHQWMHDPRYGALFGDDPSFAPPRALLADEIHLYTHIHGAQVGMTLRRLAARAQSAVPDGAPMVMIGMSATISEPAQAWGRLIGRAEVNVIRPDAQGVQHNPRSREYFYFVQPEIESRNADIAGASTTIQSLMCLSHGMRRRTGKEGGYRSLVFFDSIDKMRRLHGAYIDAEEEKRLAALRISMFGDDDAGTPQTRCCGTPDACRRFADGECWWFAANDPNQCTVHGHARPGAPLSVARSPIYSGVGSNAETLVRKADIVFATSVLEVGYDDPDITLVYQHYAPRNLASFVQRRGRGGRGMDDRSITAVTLSLYSPRDSWWFQRPREMISPTGFQIPLNPDNFFVRRGQALVTLFDGLARRIYRTGCHINFARVQPDMLREAGLLVERVMGPDVWQAFGATDAVTFWDMAMQAQEEQGLTRYLSHLRQHLAWAPNLLFDTINLPAMTVEGPEINFPAAEDIGLALLTIAPGNATRRYHPSWVHWRPPVQGQAPWLTAEDYDRAELQDLGGDTPGVLAQLPVDARPMLAGVHPRLCRPTVATLQCVGEMKHAQWYGTLEYDLGHRPPIRHVEEPDAAIRHDSRGSLRGFLMVRADDALGRGIGGASPLAGMGRVTAFTGSARHARSGLHVARVFWGADAEIRFDKRGVDAVNISQTFVAPTDGRPLLHGYQVETEGLRFSIDERRLEACTTAMLDLFETNAGERCWHKTQFLRYLINSKGRTLGFGINHLRIAADLLATGISIPGFRRRLRHLIRFWNPAALESLFDDIRDDLLAQHPLLTPNRVAGAAEALSDERFRTLLDESLRALDNKADMEAYLRSTILHGLLARLRLLAAQVGQGDERQLLGHARLPLQFGEEASCELTVSEAGSGGDGTIRGVIDNWAMVEELVASGYLATCPNADEDAMQQRFWDMRAHHERWRQHDPHDPGTFAAIARELTGDATATHLSPGVIRTLFGQETIGHEQLAVYDIATEIETVRQQATADFGRAVFGWELASAVVMRARTADLPALQRTSDMFAADIVDPEDAMNPETRLAELVYRLGAPLCVDGCRGCVHQASDLMDDTMMEASMSRRMVQRFMATGVSAA</sequence>
<dbReference type="RefSeq" id="WP_110095050.1">
    <property type="nucleotide sequence ID" value="NZ_NKUE01000002.1"/>
</dbReference>
<dbReference type="SMART" id="SM00487">
    <property type="entry name" value="DEXDc"/>
    <property type="match status" value="2"/>
</dbReference>
<evidence type="ECO:0000259" key="5">
    <source>
        <dbReference type="PROSITE" id="PS51194"/>
    </source>
</evidence>
<comment type="caution">
    <text evidence="6">The sequence shown here is derived from an EMBL/GenBank/DDBJ whole genome shotgun (WGS) entry which is preliminary data.</text>
</comment>
<accession>A0A2S3W213</accession>
<keyword evidence="7" id="KW-1185">Reference proteome</keyword>
<dbReference type="OrthoDB" id="9757917at2"/>
<dbReference type="Pfam" id="PF13245">
    <property type="entry name" value="AAA_19"/>
    <property type="match status" value="1"/>
</dbReference>
<dbReference type="InterPro" id="IPR050534">
    <property type="entry name" value="Coronavir_polyprotein_1ab"/>
</dbReference>
<dbReference type="InterPro" id="IPR047187">
    <property type="entry name" value="SF1_C_Upf1"/>
</dbReference>
<dbReference type="GO" id="GO:0043139">
    <property type="term" value="F:5'-3' DNA helicase activity"/>
    <property type="evidence" value="ECO:0007669"/>
    <property type="project" value="TreeGrafter"/>
</dbReference>
<dbReference type="Pfam" id="PF00271">
    <property type="entry name" value="Helicase_C"/>
    <property type="match status" value="1"/>
</dbReference>
<dbReference type="PANTHER" id="PTHR43788:SF8">
    <property type="entry name" value="DNA-BINDING PROTEIN SMUBP-2"/>
    <property type="match status" value="1"/>
</dbReference>
<dbReference type="InterPro" id="IPR011545">
    <property type="entry name" value="DEAD/DEAH_box_helicase_dom"/>
</dbReference>
<dbReference type="GO" id="GO:0016787">
    <property type="term" value="F:hydrolase activity"/>
    <property type="evidence" value="ECO:0007669"/>
    <property type="project" value="UniProtKB-KW"/>
</dbReference>
<feature type="domain" description="Helicase C-terminal" evidence="5">
    <location>
        <begin position="1164"/>
        <end position="1380"/>
    </location>
</feature>
<evidence type="ECO:0000256" key="3">
    <source>
        <dbReference type="ARBA" id="ARBA00022806"/>
    </source>
</evidence>
<name>A0A2S3W213_9PROT</name>
<dbReference type="InterPro" id="IPR014001">
    <property type="entry name" value="Helicase_ATP-bd"/>
</dbReference>
<dbReference type="PROSITE" id="PS51194">
    <property type="entry name" value="HELICASE_CTER"/>
    <property type="match status" value="1"/>
</dbReference>
<dbReference type="PANTHER" id="PTHR43788">
    <property type="entry name" value="DNA2/NAM7 HELICASE FAMILY MEMBER"/>
    <property type="match status" value="1"/>
</dbReference>
<evidence type="ECO:0000313" key="6">
    <source>
        <dbReference type="EMBL" id="POF62922.1"/>
    </source>
</evidence>
<evidence type="ECO:0000256" key="4">
    <source>
        <dbReference type="ARBA" id="ARBA00022840"/>
    </source>
</evidence>
<evidence type="ECO:0000313" key="7">
    <source>
        <dbReference type="Proteomes" id="UP000237344"/>
    </source>
</evidence>
<organism evidence="6 7">
    <name type="scientific">Novacetimonas maltaceti</name>
    <dbReference type="NCBI Taxonomy" id="1203393"/>
    <lineage>
        <taxon>Bacteria</taxon>
        <taxon>Pseudomonadati</taxon>
        <taxon>Pseudomonadota</taxon>
        <taxon>Alphaproteobacteria</taxon>
        <taxon>Acetobacterales</taxon>
        <taxon>Acetobacteraceae</taxon>
        <taxon>Novacetimonas</taxon>
    </lineage>
</organism>
<gene>
    <name evidence="6" type="ORF">KMAL_14220</name>
</gene>
<dbReference type="InterPro" id="IPR001650">
    <property type="entry name" value="Helicase_C-like"/>
</dbReference>